<keyword evidence="6" id="KW-1185">Reference proteome</keyword>
<evidence type="ECO:0000259" key="4">
    <source>
        <dbReference type="Pfam" id="PF00535"/>
    </source>
</evidence>
<accession>A0ABS0PS74</accession>
<name>A0ABS0PS74_9BRAD</name>
<evidence type="ECO:0000256" key="2">
    <source>
        <dbReference type="ARBA" id="ARBA00022676"/>
    </source>
</evidence>
<evidence type="ECO:0000256" key="3">
    <source>
        <dbReference type="ARBA" id="ARBA00022679"/>
    </source>
</evidence>
<dbReference type="SUPFAM" id="SSF48452">
    <property type="entry name" value="TPR-like"/>
    <property type="match status" value="1"/>
</dbReference>
<keyword evidence="3" id="KW-0808">Transferase</keyword>
<evidence type="ECO:0000256" key="1">
    <source>
        <dbReference type="ARBA" id="ARBA00006739"/>
    </source>
</evidence>
<evidence type="ECO:0000313" key="6">
    <source>
        <dbReference type="Proteomes" id="UP000807370"/>
    </source>
</evidence>
<proteinExistence type="inferred from homology"/>
<comment type="caution">
    <text evidence="5">The sequence shown here is derived from an EMBL/GenBank/DDBJ whole genome shotgun (WGS) entry which is preliminary data.</text>
</comment>
<dbReference type="Pfam" id="PF00535">
    <property type="entry name" value="Glycos_transf_2"/>
    <property type="match status" value="1"/>
</dbReference>
<dbReference type="SUPFAM" id="SSF53448">
    <property type="entry name" value="Nucleotide-diphospho-sugar transferases"/>
    <property type="match status" value="1"/>
</dbReference>
<keyword evidence="2" id="KW-0328">Glycosyltransferase</keyword>
<feature type="domain" description="Glycosyltransferase 2-like" evidence="4">
    <location>
        <begin position="247"/>
        <end position="356"/>
    </location>
</feature>
<dbReference type="Gene3D" id="1.25.40.10">
    <property type="entry name" value="Tetratricopeptide repeat domain"/>
    <property type="match status" value="1"/>
</dbReference>
<dbReference type="Proteomes" id="UP000807370">
    <property type="component" value="Unassembled WGS sequence"/>
</dbReference>
<reference evidence="5 6" key="1">
    <citation type="submission" date="2020-07" db="EMBL/GenBank/DDBJ databases">
        <title>Bradyrhizobium diversity isolated from nodules of indigenous legumes of Western Australia.</title>
        <authorList>
            <person name="Klepa M.S."/>
        </authorList>
    </citation>
    <scope>NUCLEOTIDE SEQUENCE [LARGE SCALE GENOMIC DNA]</scope>
    <source>
        <strain evidence="5 6">CNPSo 4010</strain>
    </source>
</reference>
<dbReference type="PANTHER" id="PTHR43179:SF12">
    <property type="entry name" value="GALACTOFURANOSYLTRANSFERASE GLFT2"/>
    <property type="match status" value="1"/>
</dbReference>
<comment type="similarity">
    <text evidence="1">Belongs to the glycosyltransferase 2 family.</text>
</comment>
<sequence>MTMGSVRPAERFAALLDAEQHVGALERAAISALARGDLSEAFRLVDRRCRIFPVAQARHYTLRAEIAHRSGLEAAALEDLDTALELAPDDLAANRRMMQWGDEERRQAAARRLIELDSDMAMLGEAVTKLRAGGETALGVIRRIGDNISGWVVWQAHGKIDLEIRSDVATVSHSIGSDPQHALASRAEHAASFSVPLPDASTRRVVSLALNQRVIARTAFPAPLGATRVRTIPRDAVDKVGAASKVTVIVAVYDDLDATTRCLESLTAAIDGDDDVRVVLVDDATPDERIAKLLDATAANPRVRLLRNSNNLGFIGAVNRALQTVPSGDVILLNSDTVVPNGFVRRLSATAYAAPDIGTVTPLSNNGEATSFPVPFTANPLLAAEDAARIDAIAERVNAGRLVDMPDGIGFCLYITRACLDVVGGLSDHYHRGYLEDVDLCLRARQNGFRNVCAPAIYVGHAGSASFKTEKRALVVLNLARLRQRFPNYREESAAFKAQDPLRVCRAAIERQLMASRQGATLVFSGPGVVSEVAASFARELDEPALLVTFRRSGTRLTVRDAGNGFPQSLEFQLPLEAAQLEETIAALSPSRVVIADPARVPLALARELTRQGVRVDVFTADGGLWCRRGGLDDRGQPCLKLVHGTACDCGGGIAESWLKHLTSESRIIAPDATAETMLRRRLPTNLARRVQLSRVDAFQNVQRPKGISRHGDTFGFLVVGEEPADFTLMSHLLRAMRKERPRMKLTVLGETLNDLTLMALGNTVVTGPITANELGNFAARHGLGWLAIVRRTPLFGHPLIATTFRDVDIPLAFFDWSFGRIAASQFDLAISPSRDNDAVSADLLTWSAR</sequence>
<evidence type="ECO:0000313" key="5">
    <source>
        <dbReference type="EMBL" id="MBH5399935.1"/>
    </source>
</evidence>
<protein>
    <submittedName>
        <fullName evidence="5">Glycosyltransferase</fullName>
    </submittedName>
</protein>
<dbReference type="InterPro" id="IPR029044">
    <property type="entry name" value="Nucleotide-diphossugar_trans"/>
</dbReference>
<dbReference type="PANTHER" id="PTHR43179">
    <property type="entry name" value="RHAMNOSYLTRANSFERASE WBBL"/>
    <property type="match status" value="1"/>
</dbReference>
<organism evidence="5 6">
    <name type="scientific">Bradyrhizobium agreste</name>
    <dbReference type="NCBI Taxonomy" id="2751811"/>
    <lineage>
        <taxon>Bacteria</taxon>
        <taxon>Pseudomonadati</taxon>
        <taxon>Pseudomonadota</taxon>
        <taxon>Alphaproteobacteria</taxon>
        <taxon>Hyphomicrobiales</taxon>
        <taxon>Nitrobacteraceae</taxon>
        <taxon>Bradyrhizobium</taxon>
    </lineage>
</organism>
<dbReference type="InterPro" id="IPR011990">
    <property type="entry name" value="TPR-like_helical_dom_sf"/>
</dbReference>
<dbReference type="EMBL" id="JACCHP010000012">
    <property type="protein sequence ID" value="MBH5399935.1"/>
    <property type="molecule type" value="Genomic_DNA"/>
</dbReference>
<dbReference type="Gene3D" id="3.90.550.10">
    <property type="entry name" value="Spore Coat Polysaccharide Biosynthesis Protein SpsA, Chain A"/>
    <property type="match status" value="1"/>
</dbReference>
<gene>
    <name evidence="5" type="ORF">HZZ13_19390</name>
</gene>
<dbReference type="InterPro" id="IPR001173">
    <property type="entry name" value="Glyco_trans_2-like"/>
</dbReference>